<dbReference type="EMBL" id="BSXW01000241">
    <property type="protein sequence ID" value="GMF16123.1"/>
    <property type="molecule type" value="Genomic_DNA"/>
</dbReference>
<protein>
    <submittedName>
        <fullName evidence="2">Unnamed protein product</fullName>
    </submittedName>
</protein>
<reference evidence="2" key="1">
    <citation type="submission" date="2023-04" db="EMBL/GenBank/DDBJ databases">
        <title>Phytophthora lilii NBRC 32176.</title>
        <authorList>
            <person name="Ichikawa N."/>
            <person name="Sato H."/>
            <person name="Tonouchi N."/>
        </authorList>
    </citation>
    <scope>NUCLEOTIDE SEQUENCE</scope>
    <source>
        <strain evidence="2">NBRC 32176</strain>
    </source>
</reference>
<evidence type="ECO:0000313" key="3">
    <source>
        <dbReference type="Proteomes" id="UP001165083"/>
    </source>
</evidence>
<evidence type="ECO:0000313" key="2">
    <source>
        <dbReference type="EMBL" id="GMF16123.1"/>
    </source>
</evidence>
<accession>A0A9W6TNC3</accession>
<gene>
    <name evidence="2" type="ORF">Plil01_000568600</name>
</gene>
<organism evidence="2 3">
    <name type="scientific">Phytophthora lilii</name>
    <dbReference type="NCBI Taxonomy" id="2077276"/>
    <lineage>
        <taxon>Eukaryota</taxon>
        <taxon>Sar</taxon>
        <taxon>Stramenopiles</taxon>
        <taxon>Oomycota</taxon>
        <taxon>Peronosporomycetes</taxon>
        <taxon>Peronosporales</taxon>
        <taxon>Peronosporaceae</taxon>
        <taxon>Phytophthora</taxon>
    </lineage>
</organism>
<feature type="region of interest" description="Disordered" evidence="1">
    <location>
        <begin position="29"/>
        <end position="59"/>
    </location>
</feature>
<name>A0A9W6TNC3_9STRA</name>
<keyword evidence="3" id="KW-1185">Reference proteome</keyword>
<feature type="compositionally biased region" description="Polar residues" evidence="1">
    <location>
        <begin position="104"/>
        <end position="126"/>
    </location>
</feature>
<dbReference type="AlphaFoldDB" id="A0A9W6TNC3"/>
<proteinExistence type="predicted"/>
<feature type="compositionally biased region" description="Polar residues" evidence="1">
    <location>
        <begin position="44"/>
        <end position="59"/>
    </location>
</feature>
<feature type="region of interest" description="Disordered" evidence="1">
    <location>
        <begin position="95"/>
        <end position="141"/>
    </location>
</feature>
<dbReference type="Proteomes" id="UP001165083">
    <property type="component" value="Unassembled WGS sequence"/>
</dbReference>
<evidence type="ECO:0000256" key="1">
    <source>
        <dbReference type="SAM" id="MobiDB-lite"/>
    </source>
</evidence>
<sequence>MASVNDEYMTQPNASFSSIAVVKNAALTTADRVNPLEGEEADSTRSAEPTQLDESAYNASVTPNMVACTDQLKAPEELVEQKSIVNEGAVKRITTSLREEPEADTTQSSIETENATTTGFSVLGITSSPPSPSDFADPPRDLNLVQLHGRHYDHGTPPPIPFRVLAPPSPTAAFKAKYSPKPDIGALQAQVAAKRIVEFRRQQALKAEKERSLESAWIQKRREIRRSNDAMHKELGVAGLSAQDHLRTAQHRLRQETKERELASRLERQNRWYNNTPKRPSIAGDHIRELRIRYHHAKQRHERTVQLKEKAIHTNQLKLQQRAHDIIVKECGEYVHGSYLLKVTHHIAKKPEEATGVSQMQIETES</sequence>
<dbReference type="OrthoDB" id="100056at2759"/>
<comment type="caution">
    <text evidence="2">The sequence shown here is derived from an EMBL/GenBank/DDBJ whole genome shotgun (WGS) entry which is preliminary data.</text>
</comment>